<dbReference type="CDD" id="cd00009">
    <property type="entry name" value="AAA"/>
    <property type="match status" value="1"/>
</dbReference>
<dbReference type="AlphaFoldDB" id="E4SNI0"/>
<proteinExistence type="predicted"/>
<dbReference type="PANTHER" id="PTHR30050">
    <property type="entry name" value="CHROMOSOMAL REPLICATION INITIATOR PROTEIN DNAA"/>
    <property type="match status" value="1"/>
</dbReference>
<evidence type="ECO:0000259" key="1">
    <source>
        <dbReference type="SMART" id="SM00382"/>
    </source>
</evidence>
<dbReference type="PATRIC" id="fig|695560.3.peg.773"/>
<dbReference type="EMBL" id="CP002338">
    <property type="protein sequence ID" value="ADQ58750.1"/>
    <property type="molecule type" value="Genomic_DNA"/>
</dbReference>
<dbReference type="InterPro" id="IPR002611">
    <property type="entry name" value="IstB_ATP-bd"/>
</dbReference>
<dbReference type="RefSeq" id="WP_013437554.1">
    <property type="nucleotide sequence ID" value="NC_014724.1"/>
</dbReference>
<dbReference type="Gene3D" id="3.40.50.300">
    <property type="entry name" value="P-loop containing nucleotide triphosphate hydrolases"/>
    <property type="match status" value="1"/>
</dbReference>
<dbReference type="SUPFAM" id="SSF52540">
    <property type="entry name" value="P-loop containing nucleoside triphosphate hydrolases"/>
    <property type="match status" value="1"/>
</dbReference>
<dbReference type="SMART" id="SM00382">
    <property type="entry name" value="AAA"/>
    <property type="match status" value="1"/>
</dbReference>
<gene>
    <name evidence="2" type="ordered locus">LA2_03885</name>
</gene>
<dbReference type="KEGG" id="lam:LA2_03885"/>
<evidence type="ECO:0000313" key="2">
    <source>
        <dbReference type="EMBL" id="ADQ58750.1"/>
    </source>
</evidence>
<dbReference type="HOGENOM" id="CLU_094538_0_0_9"/>
<accession>E4SNI0</accession>
<dbReference type="PANTHER" id="PTHR30050:SF4">
    <property type="entry name" value="ATP-BINDING PROTEIN RV3427C IN INSERTION SEQUENCE-RELATED"/>
    <property type="match status" value="1"/>
</dbReference>
<dbReference type="InterPro" id="IPR027417">
    <property type="entry name" value="P-loop_NTPase"/>
</dbReference>
<protein>
    <submittedName>
        <fullName evidence="2">DNA replication protein</fullName>
    </submittedName>
</protein>
<dbReference type="GO" id="GO:0005524">
    <property type="term" value="F:ATP binding"/>
    <property type="evidence" value="ECO:0007669"/>
    <property type="project" value="InterPro"/>
</dbReference>
<dbReference type="GO" id="GO:0006260">
    <property type="term" value="P:DNA replication"/>
    <property type="evidence" value="ECO:0007669"/>
    <property type="project" value="TreeGrafter"/>
</dbReference>
<evidence type="ECO:0000313" key="3">
    <source>
        <dbReference type="Proteomes" id="UP000007033"/>
    </source>
</evidence>
<dbReference type="InterPro" id="IPR003593">
    <property type="entry name" value="AAA+_ATPase"/>
</dbReference>
<reference evidence="2 3" key="1">
    <citation type="journal article" date="2011" name="J. Bacteriol.">
        <title>Genome sequence of Lactobacillus amylovorus GRL1112.</title>
        <authorList>
            <person name="Kant R."/>
            <person name="Paulin L."/>
            <person name="Alatalo E."/>
            <person name="de Vos W.M."/>
            <person name="Palva A."/>
        </authorList>
    </citation>
    <scope>NUCLEOTIDE SEQUENCE [LARGE SCALE GENOMIC DNA]</scope>
    <source>
        <strain evidence="2 3">GRL 1112</strain>
    </source>
</reference>
<organism evidence="2 3">
    <name type="scientific">Lactobacillus amylovorus (strain GRL 1112)</name>
    <dbReference type="NCBI Taxonomy" id="695560"/>
    <lineage>
        <taxon>Bacteria</taxon>
        <taxon>Bacillati</taxon>
        <taxon>Bacillota</taxon>
        <taxon>Bacilli</taxon>
        <taxon>Lactobacillales</taxon>
        <taxon>Lactobacillaceae</taxon>
        <taxon>Lactobacillus</taxon>
    </lineage>
</organism>
<sequence length="260" mass="29698">MINNIIKKIAKEKTGKELSIINASLGEQKEYLAKQNAKRVAQDVHKIQKEKADRYYINSVWPNNQPIIFSFKNWKIEKQKKSEQARNVARQAYALTLELEKKYFNIILTGPVGTGKTALAVAMIEFLKNRNKTVMFVSTNEMARMFGNMYDPIDGREVKRRLKLLVKAMSTVDILVLDDFGTEGGMRGSIRSVRKDMQDSIYDIANARYENQKATIITTNNTLGELQSMYSSKILSRLIPTSHNHNIDFSQLDDVRASVL</sequence>
<feature type="domain" description="AAA+ ATPase" evidence="1">
    <location>
        <begin position="102"/>
        <end position="241"/>
    </location>
</feature>
<dbReference type="Proteomes" id="UP000007033">
    <property type="component" value="Chromosome"/>
</dbReference>
<dbReference type="Pfam" id="PF01695">
    <property type="entry name" value="IstB_IS21"/>
    <property type="match status" value="1"/>
</dbReference>
<name>E4SNI0_LACAR</name>